<reference evidence="1" key="1">
    <citation type="submission" date="2011-05" db="EMBL/GenBank/DDBJ databases">
        <title>Complete sequence of Desulfotomaculum carboxydivorans CO-1-SRB.</title>
        <authorList>
            <consortium name="US DOE Joint Genome Institute"/>
            <person name="Lucas S."/>
            <person name="Han J."/>
            <person name="Lapidus A."/>
            <person name="Cheng J.-F."/>
            <person name="Goodwin L."/>
            <person name="Pitluck S."/>
            <person name="Peters L."/>
            <person name="Mikhailova N."/>
            <person name="Lu M."/>
            <person name="Han C."/>
            <person name="Tapia R."/>
            <person name="Land M."/>
            <person name="Hauser L."/>
            <person name="Kyrpides N."/>
            <person name="Ivanova N."/>
            <person name="Pagani I."/>
            <person name="Stams A."/>
            <person name="Plugge C."/>
            <person name="Muyzer G."/>
            <person name="Kuever J."/>
            <person name="Parshina S."/>
            <person name="Ivanova A."/>
            <person name="Nazina T."/>
            <person name="Woyke T."/>
        </authorList>
    </citation>
    <scope>NUCLEOTIDE SEQUENCE [LARGE SCALE GENOMIC DNA]</scope>
    <source>
        <strain evidence="1">CO-1-SRB</strain>
    </source>
</reference>
<organism evidence="1 2">
    <name type="scientific">Desulfotomaculum nigrificans (strain DSM 14880 / VKM B-2319 / CO-1-SRB)</name>
    <name type="common">Desulfotomaculum carboxydivorans</name>
    <dbReference type="NCBI Taxonomy" id="868595"/>
    <lineage>
        <taxon>Bacteria</taxon>
        <taxon>Bacillati</taxon>
        <taxon>Bacillota</taxon>
        <taxon>Clostridia</taxon>
        <taxon>Eubacteriales</taxon>
        <taxon>Desulfotomaculaceae</taxon>
        <taxon>Desulfotomaculum</taxon>
    </lineage>
</organism>
<dbReference type="Proteomes" id="UP000009226">
    <property type="component" value="Chromosome"/>
</dbReference>
<evidence type="ECO:0000313" key="1">
    <source>
        <dbReference type="EMBL" id="AEF94967.1"/>
    </source>
</evidence>
<keyword evidence="2" id="KW-1185">Reference proteome</keyword>
<dbReference type="InterPro" id="IPR054688">
    <property type="entry name" value="CD1247_N"/>
</dbReference>
<protein>
    <recommendedName>
        <fullName evidence="3">AraC family transcriptional regulator</fullName>
    </recommendedName>
</protein>
<dbReference type="eggNOG" id="ENOG5032YE8">
    <property type="taxonomic scope" value="Bacteria"/>
</dbReference>
<dbReference type="EMBL" id="CP002736">
    <property type="protein sequence ID" value="AEF94967.1"/>
    <property type="molecule type" value="Genomic_DNA"/>
</dbReference>
<dbReference type="STRING" id="868595.Desca_2128"/>
<evidence type="ECO:0008006" key="3">
    <source>
        <dbReference type="Google" id="ProtNLM"/>
    </source>
</evidence>
<accession>F6B9Z8</accession>
<proteinExistence type="predicted"/>
<dbReference type="AlphaFoldDB" id="F6B9Z8"/>
<dbReference type="KEGG" id="dca:Desca_2128"/>
<gene>
    <name evidence="1" type="ordered locus">Desca_2128</name>
</gene>
<dbReference type="HOGENOM" id="CLU_120403_0_0_9"/>
<evidence type="ECO:0000313" key="2">
    <source>
        <dbReference type="Proteomes" id="UP000009226"/>
    </source>
</evidence>
<sequence length="146" mass="16262">MDSLKSRVAYLQGLADGMNLENSKEGRLLNGIIDVLQDVAETVGGLEEAHEQLEDYVETIDEDLYSLEDNIYDCDCDDDEDYVEVECPGCGETVMFSSDILEDDDVIEVTCPNCDEVVFVNDDNYTAADEPEAIENRDGNLPPSEY</sequence>
<dbReference type="NCBIfam" id="NF045650">
    <property type="entry name" value="CD1247_Nterm"/>
    <property type="match status" value="1"/>
</dbReference>
<name>F6B9Z8_DESCC</name>
<dbReference type="RefSeq" id="WP_003543112.1">
    <property type="nucleotide sequence ID" value="NC_015565.1"/>
</dbReference>